<feature type="chain" id="PRO_5003282633" evidence="1">
    <location>
        <begin position="23"/>
        <end position="331"/>
    </location>
</feature>
<sequence>MKMRWFWGVLFSWCLILNQAMAAEQAKTLPIEMGFSAGLGFDSNVSSNPMQINDESAQLKYGTGDFFYEHNANIGYTLPVTSDFGVKAQYFVNQNFHFRLTRFDILSHNISLIPKLRLFNNSGELVGLCNFNYLDIGSDKYRTFFTFIPTYFQMLTEKLMLETSLGYERRYYYAPIQTCHDDASAHNYTAGIGVYYFTNPERTAYLQMRFGYEGNAAFGNNWDYQAFRLLTAAAFPIVQKLRARLYLDLTYQWFSANWFDAHKSANPIYVATHPPFPKRQDEIVAAGAQFFYDIRKDLALQANMDVVRDSSNIFWYAYDRYVFSLFLNYHY</sequence>
<dbReference type="EMBL" id="CP002629">
    <property type="protein sequence ID" value="AEB09412.1"/>
    <property type="molecule type" value="Genomic_DNA"/>
</dbReference>
<reference evidence="3" key="2">
    <citation type="submission" date="2011-03" db="EMBL/GenBank/DDBJ databases">
        <title>The complete genome of Desulfobacca acetoxidans DSM 11109.</title>
        <authorList>
            <consortium name="US DOE Joint Genome Institute (JGI-PGF)"/>
            <person name="Lucas S."/>
            <person name="Copeland A."/>
            <person name="Lapidus A."/>
            <person name="Bruce D."/>
            <person name="Goodwin L."/>
            <person name="Pitluck S."/>
            <person name="Peters L."/>
            <person name="Kyrpides N."/>
            <person name="Mavromatis K."/>
            <person name="Ivanova N."/>
            <person name="Ovchinnikova G."/>
            <person name="Teshima H."/>
            <person name="Detter J.C."/>
            <person name="Han C."/>
            <person name="Land M."/>
            <person name="Hauser L."/>
            <person name="Markowitz V."/>
            <person name="Cheng J.-F."/>
            <person name="Hugenholtz P."/>
            <person name="Woyke T."/>
            <person name="Wu D."/>
            <person name="Spring S."/>
            <person name="Schueler E."/>
            <person name="Brambilla E."/>
            <person name="Klenk H.-P."/>
            <person name="Eisen J.A."/>
        </authorList>
    </citation>
    <scope>NUCLEOTIDE SEQUENCE [LARGE SCALE GENOMIC DNA]</scope>
    <source>
        <strain evidence="3">ATCC 700848 / DSM 11109 / ASRB2</strain>
    </source>
</reference>
<proteinExistence type="predicted"/>
<evidence type="ECO:0000313" key="2">
    <source>
        <dbReference type="EMBL" id="AEB09412.1"/>
    </source>
</evidence>
<gene>
    <name evidence="2" type="ordered locus">Desac_1558</name>
</gene>
<keyword evidence="1" id="KW-0732">Signal</keyword>
<protein>
    <submittedName>
        <fullName evidence="2">Uncharacterized protein</fullName>
    </submittedName>
</protein>
<dbReference type="HOGENOM" id="CLU_838681_0_0_7"/>
<dbReference type="AlphaFoldDB" id="F2NHS7"/>
<dbReference type="RefSeq" id="WP_013706522.1">
    <property type="nucleotide sequence ID" value="NC_015388.1"/>
</dbReference>
<name>F2NHS7_DESAR</name>
<accession>F2NHS7</accession>
<dbReference type="eggNOG" id="COG0457">
    <property type="taxonomic scope" value="Bacteria"/>
</dbReference>
<evidence type="ECO:0000313" key="3">
    <source>
        <dbReference type="Proteomes" id="UP000000483"/>
    </source>
</evidence>
<dbReference type="KEGG" id="dao:Desac_1558"/>
<evidence type="ECO:0000256" key="1">
    <source>
        <dbReference type="SAM" id="SignalP"/>
    </source>
</evidence>
<reference evidence="2 3" key="1">
    <citation type="journal article" date="2011" name="Stand. Genomic Sci.">
        <title>Complete genome sequence of the acetate-degrading sulfate reducer Desulfobacca acetoxidans type strain (ASRB2).</title>
        <authorList>
            <person name="Goker M."/>
            <person name="Teshima H."/>
            <person name="Lapidus A."/>
            <person name="Nolan M."/>
            <person name="Lucas S."/>
            <person name="Hammon N."/>
            <person name="Deshpande S."/>
            <person name="Cheng J.F."/>
            <person name="Tapia R."/>
            <person name="Han C."/>
            <person name="Goodwin L."/>
            <person name="Pitluck S."/>
            <person name="Huntemann M."/>
            <person name="Liolios K."/>
            <person name="Ivanova N."/>
            <person name="Pagani I."/>
            <person name="Mavromatis K."/>
            <person name="Ovchinikova G."/>
            <person name="Pati A."/>
            <person name="Chen A."/>
            <person name="Palaniappan K."/>
            <person name="Land M."/>
            <person name="Hauser L."/>
            <person name="Brambilla E.M."/>
            <person name="Rohde M."/>
            <person name="Spring S."/>
            <person name="Detter J.C."/>
            <person name="Woyke T."/>
            <person name="Bristow J."/>
            <person name="Eisen J.A."/>
            <person name="Markowitz V."/>
            <person name="Hugenholtz P."/>
            <person name="Kyrpides N.C."/>
            <person name="Klenk H.P."/>
        </authorList>
    </citation>
    <scope>NUCLEOTIDE SEQUENCE [LARGE SCALE GENOMIC DNA]</scope>
    <source>
        <strain evidence="3">ATCC 700848 / DSM 11109 / ASRB2</strain>
    </source>
</reference>
<feature type="signal peptide" evidence="1">
    <location>
        <begin position="1"/>
        <end position="22"/>
    </location>
</feature>
<dbReference type="Proteomes" id="UP000000483">
    <property type="component" value="Chromosome"/>
</dbReference>
<keyword evidence="3" id="KW-1185">Reference proteome</keyword>
<organism evidence="2 3">
    <name type="scientific">Desulfobacca acetoxidans (strain ATCC 700848 / DSM 11109 / ASRB2)</name>
    <dbReference type="NCBI Taxonomy" id="880072"/>
    <lineage>
        <taxon>Bacteria</taxon>
        <taxon>Pseudomonadati</taxon>
        <taxon>Thermodesulfobacteriota</taxon>
        <taxon>Desulfobaccia</taxon>
        <taxon>Desulfobaccales</taxon>
        <taxon>Desulfobaccaceae</taxon>
        <taxon>Desulfobacca</taxon>
    </lineage>
</organism>